<feature type="transmembrane region" description="Helical" evidence="7">
    <location>
        <begin position="138"/>
        <end position="161"/>
    </location>
</feature>
<feature type="transmembrane region" description="Helical" evidence="7">
    <location>
        <begin position="404"/>
        <end position="423"/>
    </location>
</feature>
<feature type="transmembrane region" description="Helical" evidence="7">
    <location>
        <begin position="111"/>
        <end position="132"/>
    </location>
</feature>
<dbReference type="RefSeq" id="WP_010839041.1">
    <property type="nucleotide sequence ID" value="NZ_QRCM01000001.1"/>
</dbReference>
<keyword evidence="5 7" id="KW-0472">Membrane</keyword>
<evidence type="ECO:0000256" key="2">
    <source>
        <dbReference type="ARBA" id="ARBA00008974"/>
    </source>
</evidence>
<feature type="compositionally biased region" description="Polar residues" evidence="6">
    <location>
        <begin position="1"/>
        <end position="13"/>
    </location>
</feature>
<accession>A0A6P2CAI3</accession>
<dbReference type="InterPro" id="IPR030191">
    <property type="entry name" value="CodB"/>
</dbReference>
<evidence type="ECO:0000313" key="8">
    <source>
        <dbReference type="EMBL" id="TXG89633.1"/>
    </source>
</evidence>
<keyword evidence="3 7" id="KW-0812">Transmembrane</keyword>
<dbReference type="PANTHER" id="PTHR30569:SF0">
    <property type="entry name" value="CYTOSINE PERMEASE"/>
    <property type="match status" value="1"/>
</dbReference>
<proteinExistence type="inferred from homology"/>
<reference evidence="8 9" key="1">
    <citation type="submission" date="2018-07" db="EMBL/GenBank/DDBJ databases">
        <title>Genome sequence of Rhodococcus rhodnii ATCC 35071 from Rhodnius prolixus.</title>
        <authorList>
            <person name="Patel V."/>
            <person name="Vogel K.J."/>
        </authorList>
    </citation>
    <scope>NUCLEOTIDE SEQUENCE [LARGE SCALE GENOMIC DNA]</scope>
    <source>
        <strain evidence="8 9">ATCC 35071</strain>
    </source>
</reference>
<evidence type="ECO:0000256" key="7">
    <source>
        <dbReference type="SAM" id="Phobius"/>
    </source>
</evidence>
<feature type="transmembrane region" description="Helical" evidence="7">
    <location>
        <begin position="343"/>
        <end position="365"/>
    </location>
</feature>
<name>A0A6P2CAI3_9NOCA</name>
<evidence type="ECO:0000256" key="1">
    <source>
        <dbReference type="ARBA" id="ARBA00004141"/>
    </source>
</evidence>
<dbReference type="Gene3D" id="1.10.4160.10">
    <property type="entry name" value="Hydantoin permease"/>
    <property type="match status" value="1"/>
</dbReference>
<feature type="transmembrane region" description="Helical" evidence="7">
    <location>
        <begin position="168"/>
        <end position="190"/>
    </location>
</feature>
<protein>
    <submittedName>
        <fullName evidence="8">Cytosine permease</fullName>
    </submittedName>
</protein>
<feature type="transmembrane region" description="Helical" evidence="7">
    <location>
        <begin position="64"/>
        <end position="90"/>
    </location>
</feature>
<evidence type="ECO:0000256" key="4">
    <source>
        <dbReference type="ARBA" id="ARBA00022989"/>
    </source>
</evidence>
<dbReference type="GO" id="GO:0005886">
    <property type="term" value="C:plasma membrane"/>
    <property type="evidence" value="ECO:0007669"/>
    <property type="project" value="TreeGrafter"/>
</dbReference>
<organism evidence="8 9">
    <name type="scientific">Rhodococcus rhodnii</name>
    <dbReference type="NCBI Taxonomy" id="38312"/>
    <lineage>
        <taxon>Bacteria</taxon>
        <taxon>Bacillati</taxon>
        <taxon>Actinomycetota</taxon>
        <taxon>Actinomycetes</taxon>
        <taxon>Mycobacteriales</taxon>
        <taxon>Nocardiaceae</taxon>
        <taxon>Rhodococcus</taxon>
    </lineage>
</organism>
<gene>
    <name evidence="8" type="ORF">DW322_04590</name>
</gene>
<dbReference type="PANTHER" id="PTHR30569">
    <property type="entry name" value="CYTOSINE TRANSPORTER CODB"/>
    <property type="match status" value="1"/>
</dbReference>
<dbReference type="Pfam" id="PF02133">
    <property type="entry name" value="Transp_cyt_pur"/>
    <property type="match status" value="1"/>
</dbReference>
<feature type="transmembrane region" description="Helical" evidence="7">
    <location>
        <begin position="275"/>
        <end position="294"/>
    </location>
</feature>
<dbReference type="Proteomes" id="UP000471120">
    <property type="component" value="Unassembled WGS sequence"/>
</dbReference>
<dbReference type="EMBL" id="QRCM01000001">
    <property type="protein sequence ID" value="TXG89633.1"/>
    <property type="molecule type" value="Genomic_DNA"/>
</dbReference>
<evidence type="ECO:0000256" key="5">
    <source>
        <dbReference type="ARBA" id="ARBA00023136"/>
    </source>
</evidence>
<comment type="similarity">
    <text evidence="2">Belongs to the purine-cytosine permease (2.A.39) family.</text>
</comment>
<keyword evidence="4 7" id="KW-1133">Transmembrane helix</keyword>
<comment type="caution">
    <text evidence="8">The sequence shown here is derived from an EMBL/GenBank/DDBJ whole genome shotgun (WGS) entry which is preliminary data.</text>
</comment>
<feature type="transmembrane region" description="Helical" evidence="7">
    <location>
        <begin position="377"/>
        <end position="398"/>
    </location>
</feature>
<dbReference type="InterPro" id="IPR001248">
    <property type="entry name" value="Pur-cyt_permease"/>
</dbReference>
<evidence type="ECO:0000256" key="3">
    <source>
        <dbReference type="ARBA" id="ARBA00022692"/>
    </source>
</evidence>
<dbReference type="AlphaFoldDB" id="A0A6P2CAI3"/>
<feature type="transmembrane region" description="Helical" evidence="7">
    <location>
        <begin position="38"/>
        <end position="58"/>
    </location>
</feature>
<feature type="transmembrane region" description="Helical" evidence="7">
    <location>
        <begin position="210"/>
        <end position="231"/>
    </location>
</feature>
<dbReference type="GO" id="GO:0015209">
    <property type="term" value="F:cytosine transmembrane transporter activity"/>
    <property type="evidence" value="ECO:0007669"/>
    <property type="project" value="InterPro"/>
</dbReference>
<feature type="region of interest" description="Disordered" evidence="6">
    <location>
        <begin position="1"/>
        <end position="24"/>
    </location>
</feature>
<evidence type="ECO:0000256" key="6">
    <source>
        <dbReference type="SAM" id="MobiDB-lite"/>
    </source>
</evidence>
<feature type="transmembrane region" description="Helical" evidence="7">
    <location>
        <begin position="320"/>
        <end position="337"/>
    </location>
</feature>
<comment type="subcellular location">
    <subcellularLocation>
        <location evidence="1">Membrane</location>
        <topology evidence="1">Multi-pass membrane protein</topology>
    </subcellularLocation>
</comment>
<feature type="transmembrane region" description="Helical" evidence="7">
    <location>
        <begin position="243"/>
        <end position="269"/>
    </location>
</feature>
<sequence>MDITTSSPQRQQPTPEPIDPDFPLEPVPPAYRQGKWQVAIVVAGFLFFTPTMVTAGQVAGPLGFGPFVLAAAAATVFLAVYITTLGYIATRSGLSTVLLARITLGRIGGKWASLLLGGTQIVWYAITIGVLGNLVGAAFGWSTTWPVVVVGGIVMAITAYYGFKGIEILSWISVPLMTILCIWVLARAIGEAGGWGDLTATGASGEPLSMGAAISMMIGTFISGGTQMGNWTRFGRRAASTAVLVAGAVVVVQFAMLFFGGVGAIAYGVGDFAELLLSMGLVVAALVLLVANLWTTNDNTAYAFGVAGAEMFERNDKRPFVVGGVIIGIVLAISGIADSILDYLILIGVMIPPLGGAMIGTYFASAKKLDPAQAVRTAPTVSVPGLVAYGLGVAVALVCALTDTGAPAVQGLVVALVAALVLGRISTTKTGVN</sequence>
<evidence type="ECO:0000313" key="9">
    <source>
        <dbReference type="Proteomes" id="UP000471120"/>
    </source>
</evidence>